<feature type="transmembrane region" description="Helical" evidence="7">
    <location>
        <begin position="272"/>
        <end position="296"/>
    </location>
</feature>
<dbReference type="CDD" id="cd04187">
    <property type="entry name" value="DPM1_like_bac"/>
    <property type="match status" value="1"/>
</dbReference>
<keyword evidence="5 7" id="KW-1133">Transmembrane helix</keyword>
<evidence type="ECO:0000256" key="5">
    <source>
        <dbReference type="ARBA" id="ARBA00022989"/>
    </source>
</evidence>
<proteinExistence type="predicted"/>
<evidence type="ECO:0000313" key="10">
    <source>
        <dbReference type="Proteomes" id="UP000266177"/>
    </source>
</evidence>
<dbReference type="Proteomes" id="UP000266177">
    <property type="component" value="Unassembled WGS sequence"/>
</dbReference>
<evidence type="ECO:0000256" key="3">
    <source>
        <dbReference type="ARBA" id="ARBA00022679"/>
    </source>
</evidence>
<evidence type="ECO:0000256" key="6">
    <source>
        <dbReference type="ARBA" id="ARBA00023136"/>
    </source>
</evidence>
<dbReference type="GO" id="GO:0016757">
    <property type="term" value="F:glycosyltransferase activity"/>
    <property type="evidence" value="ECO:0007669"/>
    <property type="project" value="UniProtKB-KW"/>
</dbReference>
<keyword evidence="3 9" id="KW-0808">Transferase</keyword>
<dbReference type="InterPro" id="IPR029044">
    <property type="entry name" value="Nucleotide-diphossugar_trans"/>
</dbReference>
<organism evidence="9 10">
    <name type="scientific">Paenibacillus thiaminolyticus</name>
    <name type="common">Bacillus thiaminolyticus</name>
    <dbReference type="NCBI Taxonomy" id="49283"/>
    <lineage>
        <taxon>Bacteria</taxon>
        <taxon>Bacillati</taxon>
        <taxon>Bacillota</taxon>
        <taxon>Bacilli</taxon>
        <taxon>Bacillales</taxon>
        <taxon>Paenibacillaceae</taxon>
        <taxon>Paenibacillus</taxon>
    </lineage>
</organism>
<keyword evidence="6 7" id="KW-0472">Membrane</keyword>
<feature type="transmembrane region" description="Helical" evidence="7">
    <location>
        <begin position="239"/>
        <end position="260"/>
    </location>
</feature>
<evidence type="ECO:0000256" key="4">
    <source>
        <dbReference type="ARBA" id="ARBA00022692"/>
    </source>
</evidence>
<keyword evidence="4 7" id="KW-0812">Transmembrane</keyword>
<comment type="caution">
    <text evidence="9">The sequence shown here is derived from an EMBL/GenBank/DDBJ whole genome shotgun (WGS) entry which is preliminary data.</text>
</comment>
<dbReference type="InterPro" id="IPR001173">
    <property type="entry name" value="Glyco_trans_2-like"/>
</dbReference>
<protein>
    <submittedName>
        <fullName evidence="9">Glycosyltransferase</fullName>
    </submittedName>
</protein>
<dbReference type="EMBL" id="QYZD01000003">
    <property type="protein sequence ID" value="RJG25654.1"/>
    <property type="molecule type" value="Genomic_DNA"/>
</dbReference>
<feature type="domain" description="Glycosyltransferase 2-like" evidence="8">
    <location>
        <begin position="10"/>
        <end position="176"/>
    </location>
</feature>
<dbReference type="InterPro" id="IPR050256">
    <property type="entry name" value="Glycosyltransferase_2"/>
</dbReference>
<dbReference type="PANTHER" id="PTHR48090">
    <property type="entry name" value="UNDECAPRENYL-PHOSPHATE 4-DEOXY-4-FORMAMIDO-L-ARABINOSE TRANSFERASE-RELATED"/>
    <property type="match status" value="1"/>
</dbReference>
<dbReference type="PANTHER" id="PTHR48090:SF1">
    <property type="entry name" value="PROPHAGE BACTOPRENOL GLUCOSYL TRANSFERASE HOMOLOG"/>
    <property type="match status" value="1"/>
</dbReference>
<evidence type="ECO:0000313" key="9">
    <source>
        <dbReference type="EMBL" id="RJG25654.1"/>
    </source>
</evidence>
<accession>A0A3A3GKZ9</accession>
<sequence length="334" mass="37694">MTTTPILYMVVPCYNEEAVLPLTMQTLTGVLSRLVQDRVVSAESRILLVDDGSRDATWLTIVQERERNRWIAGLKLSRNAGHQKALLAGLMYAKNFADCVVSLDADLQDDVAVVRQFVEQFRDGCDIVYGVRDNRDNDTYFKRWSAEFFYKLMRRMGIPLVYNHADYRLMSRRALDYLSQFPESNLFLRGIVPLIGFPSSVVSYRRLERAAGVTKYPLRKMLSFAWDGITSFSMKPMRLVTALGFVSLGASALAGLYALLSKLLGQTVSGWTSLMLSVWFVGSVQLLGLGVVGEYIGKIYSEVKRRPPYIIEQVLADKPVIEQPLRAYGTGWAE</sequence>
<dbReference type="RefSeq" id="WP_119791812.1">
    <property type="nucleotide sequence ID" value="NZ_QYZD01000003.1"/>
</dbReference>
<comment type="subcellular location">
    <subcellularLocation>
        <location evidence="1">Membrane</location>
        <topology evidence="1">Multi-pass membrane protein</topology>
    </subcellularLocation>
</comment>
<dbReference type="OrthoDB" id="9807778at2"/>
<keyword evidence="2" id="KW-0328">Glycosyltransferase</keyword>
<dbReference type="SUPFAM" id="SSF53448">
    <property type="entry name" value="Nucleotide-diphospho-sugar transferases"/>
    <property type="match status" value="1"/>
</dbReference>
<evidence type="ECO:0000256" key="7">
    <source>
        <dbReference type="SAM" id="Phobius"/>
    </source>
</evidence>
<gene>
    <name evidence="9" type="ORF">DQX05_06135</name>
</gene>
<evidence type="ECO:0000259" key="8">
    <source>
        <dbReference type="Pfam" id="PF00535"/>
    </source>
</evidence>
<evidence type="ECO:0000256" key="2">
    <source>
        <dbReference type="ARBA" id="ARBA00022676"/>
    </source>
</evidence>
<name>A0A3A3GKZ9_PANTH</name>
<dbReference type="GO" id="GO:0005886">
    <property type="term" value="C:plasma membrane"/>
    <property type="evidence" value="ECO:0007669"/>
    <property type="project" value="TreeGrafter"/>
</dbReference>
<dbReference type="AlphaFoldDB" id="A0A3A3GKZ9"/>
<dbReference type="Gene3D" id="3.90.550.10">
    <property type="entry name" value="Spore Coat Polysaccharide Biosynthesis Protein SpsA, Chain A"/>
    <property type="match status" value="1"/>
</dbReference>
<reference evidence="9 10" key="1">
    <citation type="submission" date="2018-09" db="EMBL/GenBank/DDBJ databases">
        <title>Paenibacillus SK2017-BO5.</title>
        <authorList>
            <person name="Piskunova J.V."/>
            <person name="Dubiley S.A."/>
            <person name="Severinov K.V."/>
        </authorList>
    </citation>
    <scope>NUCLEOTIDE SEQUENCE [LARGE SCALE GENOMIC DNA]</scope>
    <source>
        <strain evidence="9 10">BO5</strain>
    </source>
</reference>
<evidence type="ECO:0000256" key="1">
    <source>
        <dbReference type="ARBA" id="ARBA00004141"/>
    </source>
</evidence>
<dbReference type="Pfam" id="PF00535">
    <property type="entry name" value="Glycos_transf_2"/>
    <property type="match status" value="1"/>
</dbReference>